<reference evidence="9" key="1">
    <citation type="submission" date="2021-01" db="EMBL/GenBank/DDBJ databases">
        <authorList>
            <person name="Kaushik A."/>
        </authorList>
    </citation>
    <scope>NUCLEOTIDE SEQUENCE</scope>
    <source>
        <strain evidence="9">AG3-T5</strain>
    </source>
</reference>
<dbReference type="GO" id="GO:0004190">
    <property type="term" value="F:aspartic-type endopeptidase activity"/>
    <property type="evidence" value="ECO:0007669"/>
    <property type="project" value="UniProtKB-KW"/>
</dbReference>
<sequence length="833" mass="93206">MGCRHTRLKTTGSTRIRSASQLPWWPPSMPSPDLCQRHGLVRRCPGGFSVHAARNYKHRRDGPTDYAKCVRKYKIESAAHTPFFYDHQRACVRRRRGKKPVDFSASPNVQRNVRTSMSELHEVNQDPDDGMTVVPSQDIQNDTEYACPVTIGTPGETLTLDFDTGSADLWVWSSQARVSKADMKGRGIYNPNKSRTSKKLRGHTWEVRYGDGSSVSGVVYLDTIVIGDITIENQAVEVAQELSDDFLQAGCDGLVGLGFPRLNQVRPNPQKTPMENMIEQGVIKDPIFTVKLDKRDSRGFYTFGFIDETVHCSKFYWQKVNKENGWWEVPSAYIKIGDEIYDRGSDNTAIIDTGTTLVLLDDETVEKLYSKVEGATYDEDQGGYIFPTRSKIPHLAFCVGRWLFTMPGYELSFSEMGNGMSYGAVQSRGRNRQDILGDYAKCIRKYRIGATDHTPFFFDQHRACVCHHKRPGTTTALSNIPGNIRIPSIEKDPVNQDPDDGMTVVRANDIQSDTEYACPVTIGTPGVTLTLDFDTGSSDFWVWSSEFRASRAQLEGHQIYNPRKSRTAESLPDATWKISYGDGSHASGNVVLDTITIGDITIKKQAVEVAQELSDEFLRGGSDGLLGLGFPKLNTVQPHRQKTPMQNMVEQGLVKDPIFTVKLDKHDSRGFYTFGYINKNVHSSKLYWREVITDNGWWEVVSPYVRIGSKIYNRGRSNTAIIDTGTTLILMDDQTIERLYSQIPGARLDGTLGGYIFPTNAHVPELAFCVGRWLFTVPSADLAFSDAGNGMSYGAIQSRGQNKQDILGDVFLKHVYVVFDQGTNPRVGVAQRS</sequence>
<evidence type="ECO:0000256" key="4">
    <source>
        <dbReference type="ARBA" id="ARBA00022801"/>
    </source>
</evidence>
<evidence type="ECO:0000256" key="3">
    <source>
        <dbReference type="ARBA" id="ARBA00022750"/>
    </source>
</evidence>
<dbReference type="PROSITE" id="PS51767">
    <property type="entry name" value="PEPTIDASE_A1"/>
    <property type="match status" value="2"/>
</dbReference>
<accession>A0A8H2WYJ4</accession>
<evidence type="ECO:0000259" key="8">
    <source>
        <dbReference type="PROSITE" id="PS51767"/>
    </source>
</evidence>
<name>A0A8H2WYJ4_9AGAM</name>
<dbReference type="Proteomes" id="UP000663841">
    <property type="component" value="Unassembled WGS sequence"/>
</dbReference>
<evidence type="ECO:0000256" key="6">
    <source>
        <dbReference type="RuleBase" id="RU000454"/>
    </source>
</evidence>
<evidence type="ECO:0000256" key="5">
    <source>
        <dbReference type="PIRSR" id="PIRSR601461-1"/>
    </source>
</evidence>
<dbReference type="EMBL" id="CAJMWW010000064">
    <property type="protein sequence ID" value="CAE6411794.1"/>
    <property type="molecule type" value="Genomic_DNA"/>
</dbReference>
<dbReference type="PANTHER" id="PTHR47966:SF1">
    <property type="entry name" value="ASPARTYL PROTEINASE"/>
    <property type="match status" value="1"/>
</dbReference>
<dbReference type="Pfam" id="PF00026">
    <property type="entry name" value="Asp"/>
    <property type="match status" value="2"/>
</dbReference>
<feature type="domain" description="Peptidase A1" evidence="8">
    <location>
        <begin position="516"/>
        <end position="830"/>
    </location>
</feature>
<organism evidence="9 10">
    <name type="scientific">Rhizoctonia solani</name>
    <dbReference type="NCBI Taxonomy" id="456999"/>
    <lineage>
        <taxon>Eukaryota</taxon>
        <taxon>Fungi</taxon>
        <taxon>Dikarya</taxon>
        <taxon>Basidiomycota</taxon>
        <taxon>Agaricomycotina</taxon>
        <taxon>Agaricomycetes</taxon>
        <taxon>Cantharellales</taxon>
        <taxon>Ceratobasidiaceae</taxon>
        <taxon>Rhizoctonia</taxon>
    </lineage>
</organism>
<comment type="caution">
    <text evidence="9">The sequence shown here is derived from an EMBL/GenBank/DDBJ whole genome shotgun (WGS) entry which is preliminary data.</text>
</comment>
<feature type="active site" evidence="5">
    <location>
        <position position="723"/>
    </location>
</feature>
<dbReference type="InterPro" id="IPR034163">
    <property type="entry name" value="Aspergillopepsin-like_cat_dom"/>
</dbReference>
<evidence type="ECO:0000256" key="1">
    <source>
        <dbReference type="ARBA" id="ARBA00007447"/>
    </source>
</evidence>
<dbReference type="CDD" id="cd06097">
    <property type="entry name" value="Aspergillopepsin_like"/>
    <property type="match status" value="2"/>
</dbReference>
<dbReference type="PROSITE" id="PS00141">
    <property type="entry name" value="ASP_PROTEASE"/>
    <property type="match status" value="2"/>
</dbReference>
<evidence type="ECO:0000256" key="7">
    <source>
        <dbReference type="SAM" id="MobiDB-lite"/>
    </source>
</evidence>
<dbReference type="AlphaFoldDB" id="A0A8H2WYJ4"/>
<dbReference type="GO" id="GO:0006508">
    <property type="term" value="P:proteolysis"/>
    <property type="evidence" value="ECO:0007669"/>
    <property type="project" value="UniProtKB-KW"/>
</dbReference>
<evidence type="ECO:0000256" key="2">
    <source>
        <dbReference type="ARBA" id="ARBA00022670"/>
    </source>
</evidence>
<keyword evidence="4 6" id="KW-0378">Hydrolase</keyword>
<protein>
    <recommendedName>
        <fullName evidence="8">Peptidase A1 domain-containing protein</fullName>
    </recommendedName>
</protein>
<gene>
    <name evidence="9" type="ORF">RDB_LOCUS24337</name>
</gene>
<evidence type="ECO:0000313" key="9">
    <source>
        <dbReference type="EMBL" id="CAE6411794.1"/>
    </source>
</evidence>
<feature type="domain" description="Peptidase A1" evidence="8">
    <location>
        <begin position="145"/>
        <end position="459"/>
    </location>
</feature>
<dbReference type="InterPro" id="IPR021109">
    <property type="entry name" value="Peptidase_aspartic_dom_sf"/>
</dbReference>
<dbReference type="SUPFAM" id="SSF50630">
    <property type="entry name" value="Acid proteases"/>
    <property type="match status" value="2"/>
</dbReference>
<dbReference type="FunFam" id="2.40.70.10:FF:000026">
    <property type="entry name" value="Endothiapepsin"/>
    <property type="match status" value="1"/>
</dbReference>
<dbReference type="PANTHER" id="PTHR47966">
    <property type="entry name" value="BETA-SITE APP-CLEAVING ENZYME, ISOFORM A-RELATED"/>
    <property type="match status" value="1"/>
</dbReference>
<dbReference type="Gene3D" id="2.40.70.10">
    <property type="entry name" value="Acid Proteases"/>
    <property type="match status" value="4"/>
</dbReference>
<evidence type="ECO:0000313" key="10">
    <source>
        <dbReference type="Proteomes" id="UP000663841"/>
    </source>
</evidence>
<dbReference type="InterPro" id="IPR001969">
    <property type="entry name" value="Aspartic_peptidase_AS"/>
</dbReference>
<feature type="region of interest" description="Disordered" evidence="7">
    <location>
        <begin position="1"/>
        <end position="22"/>
    </location>
</feature>
<keyword evidence="2 6" id="KW-0645">Protease</keyword>
<feature type="compositionally biased region" description="Polar residues" evidence="7">
    <location>
        <begin position="9"/>
        <end position="21"/>
    </location>
</feature>
<dbReference type="InterPro" id="IPR033121">
    <property type="entry name" value="PEPTIDASE_A1"/>
</dbReference>
<dbReference type="InterPro" id="IPR001461">
    <property type="entry name" value="Aspartic_peptidase_A1"/>
</dbReference>
<dbReference type="PRINTS" id="PR00792">
    <property type="entry name" value="PEPSIN"/>
</dbReference>
<proteinExistence type="inferred from homology"/>
<comment type="similarity">
    <text evidence="1 6">Belongs to the peptidase A1 family.</text>
</comment>
<feature type="active site" evidence="5">
    <location>
        <position position="534"/>
    </location>
</feature>
<keyword evidence="3 6" id="KW-0064">Aspartyl protease</keyword>